<keyword evidence="3" id="KW-0333">Golgi apparatus</keyword>
<evidence type="ECO:0000259" key="6">
    <source>
        <dbReference type="Pfam" id="PF14111"/>
    </source>
</evidence>
<evidence type="ECO:0000313" key="8">
    <source>
        <dbReference type="Proteomes" id="UP000655225"/>
    </source>
</evidence>
<dbReference type="Pfam" id="PF03214">
    <property type="entry name" value="RGP"/>
    <property type="match status" value="1"/>
</dbReference>
<dbReference type="AlphaFoldDB" id="A0A834YGF1"/>
<evidence type="ECO:0000256" key="5">
    <source>
        <dbReference type="SAM" id="MobiDB-lite"/>
    </source>
</evidence>
<dbReference type="Pfam" id="PF14111">
    <property type="entry name" value="DUF4283"/>
    <property type="match status" value="1"/>
</dbReference>
<protein>
    <recommendedName>
        <fullName evidence="6">DUF4283 domain-containing protein</fullName>
    </recommendedName>
</protein>
<gene>
    <name evidence="7" type="ORF">HHK36_027204</name>
</gene>
<dbReference type="InterPro" id="IPR037595">
    <property type="entry name" value="RGP_fam"/>
</dbReference>
<proteinExistence type="inferred from homology"/>
<comment type="caution">
    <text evidence="7">The sequence shown here is derived from an EMBL/GenBank/DDBJ whole genome shotgun (WGS) entry which is preliminary data.</text>
</comment>
<dbReference type="PANTHER" id="PTHR31682">
    <property type="entry name" value="UDP-ARABINOSE MUTASE"/>
    <property type="match status" value="1"/>
</dbReference>
<dbReference type="Proteomes" id="UP000655225">
    <property type="component" value="Unassembled WGS sequence"/>
</dbReference>
<feature type="region of interest" description="Disordered" evidence="5">
    <location>
        <begin position="1"/>
        <end position="21"/>
    </location>
</feature>
<dbReference type="GO" id="GO:0033356">
    <property type="term" value="P:UDP-L-arabinose metabolic process"/>
    <property type="evidence" value="ECO:0007669"/>
    <property type="project" value="TreeGrafter"/>
</dbReference>
<dbReference type="GO" id="GO:0071555">
    <property type="term" value="P:cell wall organization"/>
    <property type="evidence" value="ECO:0007669"/>
    <property type="project" value="UniProtKB-KW"/>
</dbReference>
<dbReference type="GO" id="GO:0009506">
    <property type="term" value="C:plasmodesma"/>
    <property type="evidence" value="ECO:0007669"/>
    <property type="project" value="TreeGrafter"/>
</dbReference>
<evidence type="ECO:0000256" key="4">
    <source>
        <dbReference type="ARBA" id="ARBA00023316"/>
    </source>
</evidence>
<keyword evidence="4" id="KW-0961">Cell wall biogenesis/degradation</keyword>
<dbReference type="GO" id="GO:0005829">
    <property type="term" value="C:cytosol"/>
    <property type="evidence" value="ECO:0007669"/>
    <property type="project" value="TreeGrafter"/>
</dbReference>
<feature type="domain" description="DUF4283" evidence="6">
    <location>
        <begin position="77"/>
        <end position="156"/>
    </location>
</feature>
<accession>A0A834YGF1</accession>
<comment type="subcellular location">
    <subcellularLocation>
        <location evidence="1">Golgi apparatus</location>
    </subcellularLocation>
</comment>
<dbReference type="GO" id="GO:0005794">
    <property type="term" value="C:Golgi apparatus"/>
    <property type="evidence" value="ECO:0007669"/>
    <property type="project" value="UniProtKB-SubCell"/>
</dbReference>
<comment type="similarity">
    <text evidence="2">Belongs to the RGP family.</text>
</comment>
<reference evidence="7 8" key="1">
    <citation type="submission" date="2020-04" db="EMBL/GenBank/DDBJ databases">
        <title>Plant Genome Project.</title>
        <authorList>
            <person name="Zhang R.-G."/>
        </authorList>
    </citation>
    <scope>NUCLEOTIDE SEQUENCE [LARGE SCALE GENOMIC DNA]</scope>
    <source>
        <strain evidence="7">YNK0</strain>
        <tissue evidence="7">Leaf</tissue>
    </source>
</reference>
<dbReference type="OrthoDB" id="1020896at2759"/>
<evidence type="ECO:0000256" key="1">
    <source>
        <dbReference type="ARBA" id="ARBA00004555"/>
    </source>
</evidence>
<keyword evidence="8" id="KW-1185">Reference proteome</keyword>
<dbReference type="PANTHER" id="PTHR31682:SF4">
    <property type="entry name" value="UDP-ARABINOPYRANOSE MUTASE 5-RELATED"/>
    <property type="match status" value="1"/>
</dbReference>
<evidence type="ECO:0000256" key="2">
    <source>
        <dbReference type="ARBA" id="ARBA00008986"/>
    </source>
</evidence>
<organism evidence="7 8">
    <name type="scientific">Tetracentron sinense</name>
    <name type="common">Spur-leaf</name>
    <dbReference type="NCBI Taxonomy" id="13715"/>
    <lineage>
        <taxon>Eukaryota</taxon>
        <taxon>Viridiplantae</taxon>
        <taxon>Streptophyta</taxon>
        <taxon>Embryophyta</taxon>
        <taxon>Tracheophyta</taxon>
        <taxon>Spermatophyta</taxon>
        <taxon>Magnoliopsida</taxon>
        <taxon>Trochodendrales</taxon>
        <taxon>Trochodendraceae</taxon>
        <taxon>Tetracentron</taxon>
    </lineage>
</organism>
<dbReference type="EMBL" id="JABCRI010000020">
    <property type="protein sequence ID" value="KAF8388529.1"/>
    <property type="molecule type" value="Genomic_DNA"/>
</dbReference>
<dbReference type="InterPro" id="IPR025558">
    <property type="entry name" value="DUF4283"/>
</dbReference>
<evidence type="ECO:0000256" key="3">
    <source>
        <dbReference type="ARBA" id="ARBA00023034"/>
    </source>
</evidence>
<evidence type="ECO:0000313" key="7">
    <source>
        <dbReference type="EMBL" id="KAF8388529.1"/>
    </source>
</evidence>
<sequence>MAADPMEGDSSTRPPVPKVSYTHVVGNSPPRTFTKAVSNHKDLIPEVIDLFKPLTAYQGEPAIFLSPDESARLVAPLKLSLIAKCSYGRPAFPAIREFFKKNFHIRQDYNIGVLDQRHLLIRYFSEEDYLSVYLKKYYYINVLLLRFIKWTPTFCSESRCPFSNFNINPYRNSTYFLDGQNTLRAGKLTEKVLKVFMATGKDEILSLIEALNIQHILTPVLPTSKLSSNPAIASRFPNWGSTDLELFLQDAQRNSKRLKLGVHTEHLRTEGQDSEVDIVIAALRSDLTSFLEEWRSVFSQFHLIIVKDPDLKEDLQIPEGFDHDVYTKSDIDRTVGPAATTLLFSGYSCRYFGYLISRKKYIVSFDDDCVLARDDKGCLVDAVAQHITNLRTPATPFFFNTLYDPYRTGADFVRGYPFSLRNGVKCALSCGLWLNLADYDAPTQALKPGERNSRYVDAVLTVPLRAMMPMSGINVAFDREVVGPALFPGLRLAGEGKQRWETIEDIWCGMCAKVVCDHLGLGVKSGLPYVWRKDGGDAIASLMKEWEGVKLMEEVVPFFQSLRFPLAAVTAEDCMLEIARTVKERLGKLDPVFTRSANAMVEWVRLWKAVGSGSSSTGA</sequence>
<name>A0A834YGF1_TETSI</name>
<dbReference type="GO" id="GO:0052691">
    <property type="term" value="F:UDP-arabinopyranose mutase activity"/>
    <property type="evidence" value="ECO:0007669"/>
    <property type="project" value="TreeGrafter"/>
</dbReference>